<evidence type="ECO:0000313" key="1">
    <source>
        <dbReference type="EMBL" id="MBZ0161048.1"/>
    </source>
</evidence>
<sequence length="223" mass="24149">MSVFVSVGGTDGVVSVIGEKIPGGADEEAVGQALAVAAVDGLPSFKFAGVRFAARLCQAKCAAIAPDAYAAQLFEGVDEVWEVVDRLADQDQTEGKLRAGFVHRGRVVWGFHDERVRGVRVFAQDCGIGRRRDFKDLGVGTGRFQDAGRALAAANRTGDFPKNVAEAAAKDRALVGRETQPIPGFKRQREAGYPERIELRRIHGLLPTGIAEMLPRQRLRPNR</sequence>
<dbReference type="AlphaFoldDB" id="A0AAJ1AL43"/>
<comment type="caution">
    <text evidence="1">The sequence shown here is derived from an EMBL/GenBank/DDBJ whole genome shotgun (WGS) entry which is preliminary data.</text>
</comment>
<accession>A0AAJ1AL43</accession>
<evidence type="ECO:0000313" key="2">
    <source>
        <dbReference type="Proteomes" id="UP001197609"/>
    </source>
</evidence>
<proteinExistence type="predicted"/>
<dbReference type="EMBL" id="JAIOIU010000166">
    <property type="protein sequence ID" value="MBZ0161048.1"/>
    <property type="molecule type" value="Genomic_DNA"/>
</dbReference>
<reference evidence="1 2" key="1">
    <citation type="journal article" date="2021" name="bioRxiv">
        <title>Unraveling nitrogen, sulfur and carbon metabolic pathways and microbial community transcriptional responses to substrate deprivation and toxicity stresses in a bioreactor mimicking anoxic brackish coastal sediment conditions.</title>
        <authorList>
            <person name="Martins P.D."/>
            <person name="Echeveste M.J."/>
            <person name="Arshad A."/>
            <person name="Kurth J."/>
            <person name="Ouboter H."/>
            <person name="Jetten M.S.M."/>
            <person name="Welte C.U."/>
        </authorList>
    </citation>
    <scope>NUCLEOTIDE SEQUENCE [LARGE SCALE GENOMIC DNA]</scope>
    <source>
        <strain evidence="1">MAG_38</strain>
    </source>
</reference>
<dbReference type="Proteomes" id="UP001197609">
    <property type="component" value="Unassembled WGS sequence"/>
</dbReference>
<protein>
    <submittedName>
        <fullName evidence="1">Uncharacterized protein</fullName>
    </submittedName>
</protein>
<gene>
    <name evidence="1" type="ORF">K8G79_13110</name>
</gene>
<name>A0AAJ1AL43_9BACT</name>
<organism evidence="1 2">
    <name type="scientific">Candidatus Methylomirabilis tolerans</name>
    <dbReference type="NCBI Taxonomy" id="3123416"/>
    <lineage>
        <taxon>Bacteria</taxon>
        <taxon>Candidatus Methylomirabilota</taxon>
        <taxon>Candidatus Methylomirabilia</taxon>
        <taxon>Candidatus Methylomirabilales</taxon>
        <taxon>Candidatus Methylomirabilaceae</taxon>
        <taxon>Candidatus Methylomirabilis</taxon>
    </lineage>
</organism>